<dbReference type="SMART" id="SM00184">
    <property type="entry name" value="RING"/>
    <property type="match status" value="1"/>
</dbReference>
<feature type="compositionally biased region" description="Basic and acidic residues" evidence="5">
    <location>
        <begin position="161"/>
        <end position="173"/>
    </location>
</feature>
<evidence type="ECO:0000256" key="5">
    <source>
        <dbReference type="SAM" id="MobiDB-lite"/>
    </source>
</evidence>
<dbReference type="GeneID" id="115635689"/>
<keyword evidence="1" id="KW-0479">Metal-binding</keyword>
<keyword evidence="2 4" id="KW-0863">Zinc-finger</keyword>
<reference evidence="8" key="2">
    <citation type="submission" date="2025-08" db="UniProtKB">
        <authorList>
            <consortium name="Ensembl"/>
        </authorList>
    </citation>
    <scope>IDENTIFICATION</scope>
</reference>
<dbReference type="InterPro" id="IPR017907">
    <property type="entry name" value="Znf_RING_CS"/>
</dbReference>
<dbReference type="Proteomes" id="UP000694390">
    <property type="component" value="Chromosome 15"/>
</dbReference>
<sequence>MAGSDLVQELQLEVTCSICTKYMEVPVMLDCGHNYCEDCISQHWDRVEEEEEPRQCPLCRRSFRQRSFRQNKSLANVVEIVQRFPDQDKTQDVRSTSSSTMGKDPQGQQESFRQRLETLKRDLEILLSLPCDGEMREHLLHFLQDGQQMILQKLQEMEEMNGTREEGEERKEEPDPEQQDENITLTRSGSEKSLKPRSQSPELCDCRLPLLNSVQRKQMMGYRVEVTLNPKTANPQLVLSSDRRSVRLGDERKDLLNCHERFDTAPCVLADEGFSFGRYYWEVEVRDAGCWAVGVARKSVKRKGHLRLTPEHGFWTVEMHMGKYWALNTSPALVYCKERLHRVGIYLDYTEGRVAFYNADSLAHLYTFTTSFTEEIFPFFYTKDKTAPLVINRSEIEGWIPLTEQTQPSPASII</sequence>
<organism evidence="8 9">
    <name type="scientific">Gopherus evgoodei</name>
    <name type="common">Goodes thornscrub tortoise</name>
    <dbReference type="NCBI Taxonomy" id="1825980"/>
    <lineage>
        <taxon>Eukaryota</taxon>
        <taxon>Metazoa</taxon>
        <taxon>Chordata</taxon>
        <taxon>Craniata</taxon>
        <taxon>Vertebrata</taxon>
        <taxon>Euteleostomi</taxon>
        <taxon>Archelosauria</taxon>
        <taxon>Testudinata</taxon>
        <taxon>Testudines</taxon>
        <taxon>Cryptodira</taxon>
        <taxon>Durocryptodira</taxon>
        <taxon>Testudinoidea</taxon>
        <taxon>Testudinidae</taxon>
        <taxon>Gopherus</taxon>
    </lineage>
</organism>
<dbReference type="InterPro" id="IPR043136">
    <property type="entry name" value="B30.2/SPRY_sf"/>
</dbReference>
<dbReference type="Gene3D" id="3.30.40.10">
    <property type="entry name" value="Zinc/RING finger domain, C3HC4 (zinc finger)"/>
    <property type="match status" value="1"/>
</dbReference>
<dbReference type="SMART" id="SM00589">
    <property type="entry name" value="PRY"/>
    <property type="match status" value="1"/>
</dbReference>
<evidence type="ECO:0000256" key="4">
    <source>
        <dbReference type="PROSITE-ProRule" id="PRU00175"/>
    </source>
</evidence>
<evidence type="ECO:0000259" key="6">
    <source>
        <dbReference type="PROSITE" id="PS50089"/>
    </source>
</evidence>
<feature type="region of interest" description="Disordered" evidence="5">
    <location>
        <begin position="159"/>
        <end position="200"/>
    </location>
</feature>
<dbReference type="OrthoDB" id="9424182at2759"/>
<dbReference type="InterPro" id="IPR001870">
    <property type="entry name" value="B30.2/SPRY"/>
</dbReference>
<accession>A0A8C4WAJ2</accession>
<dbReference type="AlphaFoldDB" id="A0A8C4WAJ2"/>
<dbReference type="GeneTree" id="ENSGT01030000234669"/>
<dbReference type="SUPFAM" id="SSF57850">
    <property type="entry name" value="RING/U-box"/>
    <property type="match status" value="1"/>
</dbReference>
<dbReference type="RefSeq" id="XP_030390678.1">
    <property type="nucleotide sequence ID" value="XM_030534818.1"/>
</dbReference>
<dbReference type="SMART" id="SM00449">
    <property type="entry name" value="SPRY"/>
    <property type="match status" value="1"/>
</dbReference>
<evidence type="ECO:0000256" key="1">
    <source>
        <dbReference type="ARBA" id="ARBA00022723"/>
    </source>
</evidence>
<proteinExistence type="predicted"/>
<dbReference type="InterPro" id="IPR001841">
    <property type="entry name" value="Znf_RING"/>
</dbReference>
<dbReference type="InterPro" id="IPR003877">
    <property type="entry name" value="SPRY_dom"/>
</dbReference>
<dbReference type="Gene3D" id="2.60.120.920">
    <property type="match status" value="1"/>
</dbReference>
<dbReference type="InterPro" id="IPR006574">
    <property type="entry name" value="PRY"/>
</dbReference>
<keyword evidence="9" id="KW-1185">Reference proteome</keyword>
<dbReference type="FunFam" id="2.60.120.920:FF:000004">
    <property type="entry name" value="Butyrophilin subfamily 1 member A1"/>
    <property type="match status" value="1"/>
</dbReference>
<dbReference type="InterPro" id="IPR050143">
    <property type="entry name" value="TRIM/RBCC"/>
</dbReference>
<evidence type="ECO:0000256" key="3">
    <source>
        <dbReference type="ARBA" id="ARBA00022833"/>
    </source>
</evidence>
<dbReference type="InterPro" id="IPR013320">
    <property type="entry name" value="ConA-like_dom_sf"/>
</dbReference>
<dbReference type="CDD" id="cd13733">
    <property type="entry name" value="SPRY_PRY_C-I_1"/>
    <property type="match status" value="1"/>
</dbReference>
<protein>
    <submittedName>
        <fullName evidence="8">E3 ubiquitin-protein ligase TRIM39-like</fullName>
    </submittedName>
</protein>
<reference evidence="8" key="1">
    <citation type="submission" date="2019-06" db="EMBL/GenBank/DDBJ databases">
        <title>G10K-VGP Goodes thornscrub tortoise genome, primary haplotype.</title>
        <authorList>
            <person name="Murphy B."/>
            <person name="Edwards T."/>
            <person name="Rhie A."/>
            <person name="Koren S."/>
            <person name="Phillippy A."/>
            <person name="Fedrigo O."/>
            <person name="Haase B."/>
            <person name="Mountcastle J."/>
            <person name="Lewin H."/>
            <person name="Damas J."/>
            <person name="Howe K."/>
            <person name="Formenti G."/>
            <person name="Myers G."/>
            <person name="Durbin R."/>
            <person name="Jarvis E.D."/>
        </authorList>
    </citation>
    <scope>NUCLEOTIDE SEQUENCE [LARGE SCALE GENOMIC DNA]</scope>
</reference>
<dbReference type="PRINTS" id="PR01407">
    <property type="entry name" value="BUTYPHLNCDUF"/>
</dbReference>
<dbReference type="PROSITE" id="PS50089">
    <property type="entry name" value="ZF_RING_2"/>
    <property type="match status" value="1"/>
</dbReference>
<dbReference type="InterPro" id="IPR027370">
    <property type="entry name" value="Znf-RING_euk"/>
</dbReference>
<dbReference type="Pfam" id="PF13445">
    <property type="entry name" value="zf-RING_UBOX"/>
    <property type="match status" value="1"/>
</dbReference>
<dbReference type="PROSITE" id="PS00518">
    <property type="entry name" value="ZF_RING_1"/>
    <property type="match status" value="1"/>
</dbReference>
<evidence type="ECO:0000259" key="7">
    <source>
        <dbReference type="PROSITE" id="PS50188"/>
    </source>
</evidence>
<gene>
    <name evidence="8" type="primary">LOC115635689</name>
</gene>
<dbReference type="Pfam" id="PF00622">
    <property type="entry name" value="SPRY"/>
    <property type="match status" value="1"/>
</dbReference>
<dbReference type="SUPFAM" id="SSF49899">
    <property type="entry name" value="Concanavalin A-like lectins/glucanases"/>
    <property type="match status" value="1"/>
</dbReference>
<dbReference type="GO" id="GO:0008270">
    <property type="term" value="F:zinc ion binding"/>
    <property type="evidence" value="ECO:0007669"/>
    <property type="project" value="UniProtKB-KW"/>
</dbReference>
<evidence type="ECO:0000313" key="9">
    <source>
        <dbReference type="Proteomes" id="UP000694390"/>
    </source>
</evidence>
<evidence type="ECO:0000256" key="2">
    <source>
        <dbReference type="ARBA" id="ARBA00022771"/>
    </source>
</evidence>
<feature type="domain" description="RING-type" evidence="6">
    <location>
        <begin position="16"/>
        <end position="60"/>
    </location>
</feature>
<dbReference type="PANTHER" id="PTHR24103">
    <property type="entry name" value="E3 UBIQUITIN-PROTEIN LIGASE TRIM"/>
    <property type="match status" value="1"/>
</dbReference>
<dbReference type="Ensembl" id="ENSGEVT00005013381.1">
    <property type="protein sequence ID" value="ENSGEVP00005012778.1"/>
    <property type="gene ID" value="ENSGEVG00005009054.1"/>
</dbReference>
<feature type="region of interest" description="Disordered" evidence="5">
    <location>
        <begin position="86"/>
        <end position="111"/>
    </location>
</feature>
<name>A0A8C4WAJ2_9SAUR</name>
<dbReference type="InterPro" id="IPR003879">
    <property type="entry name" value="Butyrophylin_SPRY"/>
</dbReference>
<dbReference type="PROSITE" id="PS50188">
    <property type="entry name" value="B302_SPRY"/>
    <property type="match status" value="1"/>
</dbReference>
<feature type="compositionally biased region" description="Polar residues" evidence="5">
    <location>
        <begin position="93"/>
        <end position="111"/>
    </location>
</feature>
<reference evidence="8" key="3">
    <citation type="submission" date="2025-09" db="UniProtKB">
        <authorList>
            <consortium name="Ensembl"/>
        </authorList>
    </citation>
    <scope>IDENTIFICATION</scope>
</reference>
<dbReference type="InterPro" id="IPR013083">
    <property type="entry name" value="Znf_RING/FYVE/PHD"/>
</dbReference>
<evidence type="ECO:0000313" key="8">
    <source>
        <dbReference type="Ensembl" id="ENSGEVP00005012778.1"/>
    </source>
</evidence>
<feature type="domain" description="B30.2/SPRY" evidence="7">
    <location>
        <begin position="206"/>
        <end position="398"/>
    </location>
</feature>
<keyword evidence="3" id="KW-0862">Zinc</keyword>
<dbReference type="Pfam" id="PF13765">
    <property type="entry name" value="PRY"/>
    <property type="match status" value="1"/>
</dbReference>